<accession>A0A381PJ78</accession>
<evidence type="ECO:0000313" key="1">
    <source>
        <dbReference type="EMBL" id="SUZ67000.1"/>
    </source>
</evidence>
<sequence>MMRRLLTVLAIVGSLVLLNTHTWSHHAFSSEFDIDKPISLRGTITRMEWVNPHTWLHMTATIEDDTIQEWMLEGGTPNTLLRAGLTQQILLPGTEILVRGYQSKDPDCIPKCRGSGRDITFTDGSNIFMGSSGVGAPPEGFPDDNDE</sequence>
<proteinExistence type="predicted"/>
<dbReference type="Pfam" id="PF19649">
    <property type="entry name" value="DUF6152"/>
    <property type="match status" value="1"/>
</dbReference>
<reference evidence="1" key="1">
    <citation type="submission" date="2018-05" db="EMBL/GenBank/DDBJ databases">
        <authorList>
            <person name="Lanie J.A."/>
            <person name="Ng W.-L."/>
            <person name="Kazmierczak K.M."/>
            <person name="Andrzejewski T.M."/>
            <person name="Davidsen T.M."/>
            <person name="Wayne K.J."/>
            <person name="Tettelin H."/>
            <person name="Glass J.I."/>
            <person name="Rusch D."/>
            <person name="Podicherti R."/>
            <person name="Tsui H.-C.T."/>
            <person name="Winkler M.E."/>
        </authorList>
    </citation>
    <scope>NUCLEOTIDE SEQUENCE</scope>
</reference>
<dbReference type="InterPro" id="IPR046150">
    <property type="entry name" value="DUF6152"/>
</dbReference>
<name>A0A381PJ78_9ZZZZ</name>
<dbReference type="EMBL" id="UINC01000999">
    <property type="protein sequence ID" value="SUZ67000.1"/>
    <property type="molecule type" value="Genomic_DNA"/>
</dbReference>
<gene>
    <name evidence="1" type="ORF">METZ01_LOCUS19854</name>
</gene>
<dbReference type="AlphaFoldDB" id="A0A381PJ78"/>
<organism evidence="1">
    <name type="scientific">marine metagenome</name>
    <dbReference type="NCBI Taxonomy" id="408172"/>
    <lineage>
        <taxon>unclassified sequences</taxon>
        <taxon>metagenomes</taxon>
        <taxon>ecological metagenomes</taxon>
    </lineage>
</organism>
<protein>
    <submittedName>
        <fullName evidence="1">Uncharacterized protein</fullName>
    </submittedName>
</protein>